<proteinExistence type="predicted"/>
<evidence type="ECO:0000313" key="3">
    <source>
        <dbReference type="EMBL" id="KAA1137303.1"/>
    </source>
</evidence>
<evidence type="ECO:0000313" key="4">
    <source>
        <dbReference type="Proteomes" id="UP000324748"/>
    </source>
</evidence>
<name>A0A5B0PCI9_PUCGR</name>
<evidence type="ECO:0000313" key="1">
    <source>
        <dbReference type="EMBL" id="KAA1067936.1"/>
    </source>
</evidence>
<sequence>MSYMNVFQRGYITLAFIAFIITLHSVSGQVRAYRLTKQQCGYHFSPTSSLQKGRSSCKQNDKDDHLCMPNSCYTDKGGARWEAVFFIKCYKDQIAGAQIKRDTLKPAQYFRRESFAEVQEVGTQIWFTCPYSYDHNAQIMTCGGCRDA</sequence>
<dbReference type="EMBL" id="VDEP01000009">
    <property type="protein sequence ID" value="KAA1137303.1"/>
    <property type="molecule type" value="Genomic_DNA"/>
</dbReference>
<accession>A0A5B0PCI9</accession>
<evidence type="ECO:0000313" key="5">
    <source>
        <dbReference type="Proteomes" id="UP000325313"/>
    </source>
</evidence>
<dbReference type="AlphaFoldDB" id="A0A5B0PCI9"/>
<dbReference type="OrthoDB" id="2510290at2759"/>
<protein>
    <submittedName>
        <fullName evidence="2">Uncharacterized protein</fullName>
    </submittedName>
</protein>
<evidence type="ECO:0000313" key="2">
    <source>
        <dbReference type="EMBL" id="KAA1098793.1"/>
    </source>
</evidence>
<comment type="caution">
    <text evidence="2">The sequence shown here is derived from an EMBL/GenBank/DDBJ whole genome shotgun (WGS) entry which is preliminary data.</text>
</comment>
<gene>
    <name evidence="1" type="ORF">PGT21_022240</name>
    <name evidence="3" type="ORF">PGTUg99_000923</name>
    <name evidence="2" type="ORF">PGTUg99_018131</name>
</gene>
<organism evidence="2 5">
    <name type="scientific">Puccinia graminis f. sp. tritici</name>
    <dbReference type="NCBI Taxonomy" id="56615"/>
    <lineage>
        <taxon>Eukaryota</taxon>
        <taxon>Fungi</taxon>
        <taxon>Dikarya</taxon>
        <taxon>Basidiomycota</taxon>
        <taxon>Pucciniomycotina</taxon>
        <taxon>Pucciniomycetes</taxon>
        <taxon>Pucciniales</taxon>
        <taxon>Pucciniaceae</taxon>
        <taxon>Puccinia</taxon>
    </lineage>
</organism>
<dbReference type="EMBL" id="VDEP01000346">
    <property type="protein sequence ID" value="KAA1098793.1"/>
    <property type="molecule type" value="Genomic_DNA"/>
</dbReference>
<keyword evidence="4" id="KW-1185">Reference proteome</keyword>
<reference evidence="4 5" key="1">
    <citation type="submission" date="2019-05" db="EMBL/GenBank/DDBJ databases">
        <title>Emergence of the Ug99 lineage of the wheat stem rust pathogen through somatic hybridization.</title>
        <authorList>
            <person name="Li F."/>
            <person name="Upadhyaya N.M."/>
            <person name="Sperschneider J."/>
            <person name="Matny O."/>
            <person name="Nguyen-Phuc H."/>
            <person name="Mago R."/>
            <person name="Raley C."/>
            <person name="Miller M.E."/>
            <person name="Silverstein K.A.T."/>
            <person name="Henningsen E."/>
            <person name="Hirsch C.D."/>
            <person name="Visser B."/>
            <person name="Pretorius Z.A."/>
            <person name="Steffenson B.J."/>
            <person name="Schwessinger B."/>
            <person name="Dodds P.N."/>
            <person name="Figueroa M."/>
        </authorList>
    </citation>
    <scope>NUCLEOTIDE SEQUENCE [LARGE SCALE GENOMIC DNA]</scope>
    <source>
        <strain evidence="1">21-0</strain>
        <strain evidence="2 5">Ug99</strain>
    </source>
</reference>
<dbReference type="EMBL" id="VSWC01000184">
    <property type="protein sequence ID" value="KAA1067936.1"/>
    <property type="molecule type" value="Genomic_DNA"/>
</dbReference>
<dbReference type="Proteomes" id="UP000325313">
    <property type="component" value="Unassembled WGS sequence"/>
</dbReference>
<dbReference type="Proteomes" id="UP000324748">
    <property type="component" value="Unassembled WGS sequence"/>
</dbReference>